<dbReference type="Pfam" id="PF13302">
    <property type="entry name" value="Acetyltransf_3"/>
    <property type="match status" value="1"/>
</dbReference>
<dbReference type="PANTHER" id="PTHR33540:SF2">
    <property type="entry name" value="TRNA THREONYLCARBAMOYLADENOSINE BIOSYNTHESIS PROTEIN TSAE"/>
    <property type="match status" value="1"/>
</dbReference>
<accession>A0ABV3XAU1</accession>
<keyword evidence="9" id="KW-0460">Magnesium</keyword>
<evidence type="ECO:0000256" key="8">
    <source>
        <dbReference type="ARBA" id="ARBA00022840"/>
    </source>
</evidence>
<evidence type="ECO:0000256" key="10">
    <source>
        <dbReference type="ARBA" id="ARBA00024908"/>
    </source>
</evidence>
<evidence type="ECO:0000256" key="2">
    <source>
        <dbReference type="ARBA" id="ARBA00007599"/>
    </source>
</evidence>
<protein>
    <recommendedName>
        <fullName evidence="3">tRNA threonylcarbamoyladenosine biosynthesis protein TsaE</fullName>
    </recommendedName>
    <alternativeName>
        <fullName evidence="11">t(6)A37 threonylcarbamoyladenosine biosynthesis protein TsaE</fullName>
    </alternativeName>
</protein>
<reference evidence="13 14" key="1">
    <citation type="submission" date="2024-06" db="EMBL/GenBank/DDBJ databases">
        <title>Draft genome sequence of Geodermatophilus badlandi, a novel member of the Geodermatophilaceae isolated from badland sedimentary rocks in the Red desert, Wyoming, USA.</title>
        <authorList>
            <person name="Ben Tekaya S."/>
            <person name="Nouioui I."/>
            <person name="Flores G.M."/>
            <person name="Shaal M.N."/>
            <person name="Bredoire F."/>
            <person name="Basile F."/>
            <person name="Van Diepen L."/>
            <person name="Ward N.L."/>
        </authorList>
    </citation>
    <scope>NUCLEOTIDE SEQUENCE [LARGE SCALE GENOMIC DNA]</scope>
    <source>
        <strain evidence="13 14">WL48A</strain>
    </source>
</reference>
<organism evidence="13 14">
    <name type="scientific">Geodermatophilus maliterrae</name>
    <dbReference type="NCBI Taxonomy" id="3162531"/>
    <lineage>
        <taxon>Bacteria</taxon>
        <taxon>Bacillati</taxon>
        <taxon>Actinomycetota</taxon>
        <taxon>Actinomycetes</taxon>
        <taxon>Geodermatophilales</taxon>
        <taxon>Geodermatophilaceae</taxon>
        <taxon>Geodermatophilus</taxon>
    </lineage>
</organism>
<dbReference type="PANTHER" id="PTHR33540">
    <property type="entry name" value="TRNA THREONYLCARBAMOYLADENOSINE BIOSYNTHESIS PROTEIN TSAE"/>
    <property type="match status" value="1"/>
</dbReference>
<evidence type="ECO:0000256" key="4">
    <source>
        <dbReference type="ARBA" id="ARBA00022490"/>
    </source>
</evidence>
<dbReference type="EMBL" id="JBFNXQ010000004">
    <property type="protein sequence ID" value="MEX5717228.1"/>
    <property type="molecule type" value="Genomic_DNA"/>
</dbReference>
<comment type="subcellular location">
    <subcellularLocation>
        <location evidence="1">Cytoplasm</location>
    </subcellularLocation>
</comment>
<evidence type="ECO:0000256" key="5">
    <source>
        <dbReference type="ARBA" id="ARBA00022694"/>
    </source>
</evidence>
<evidence type="ECO:0000256" key="3">
    <source>
        <dbReference type="ARBA" id="ARBA00019010"/>
    </source>
</evidence>
<evidence type="ECO:0000313" key="14">
    <source>
        <dbReference type="Proteomes" id="UP001560045"/>
    </source>
</evidence>
<gene>
    <name evidence="13" type="primary">tsaE</name>
    <name evidence="13" type="ORF">ABQ292_02465</name>
</gene>
<dbReference type="SUPFAM" id="SSF52540">
    <property type="entry name" value="P-loop containing nucleoside triphosphate hydrolases"/>
    <property type="match status" value="1"/>
</dbReference>
<dbReference type="CDD" id="cd04301">
    <property type="entry name" value="NAT_SF"/>
    <property type="match status" value="1"/>
</dbReference>
<dbReference type="Gene3D" id="3.40.50.300">
    <property type="entry name" value="P-loop containing nucleotide triphosphate hydrolases"/>
    <property type="match status" value="1"/>
</dbReference>
<dbReference type="NCBIfam" id="TIGR00150">
    <property type="entry name" value="T6A_YjeE"/>
    <property type="match status" value="1"/>
</dbReference>
<evidence type="ECO:0000256" key="7">
    <source>
        <dbReference type="ARBA" id="ARBA00022741"/>
    </source>
</evidence>
<evidence type="ECO:0000259" key="12">
    <source>
        <dbReference type="PROSITE" id="PS51186"/>
    </source>
</evidence>
<dbReference type="Proteomes" id="UP001560045">
    <property type="component" value="Unassembled WGS sequence"/>
</dbReference>
<comment type="function">
    <text evidence="10">Required for the formation of a threonylcarbamoyl group on adenosine at position 37 (t(6)A37) in tRNAs that read codons beginning with adenine. Is involved in the transfer of the threonylcarbamoyl moiety of threonylcarbamoyl-AMP (TC-AMP) to the N6 group of A37, together with TsaD and TsaB. TsaE seems to play an indirect role in the t(6)A biosynthesis pathway, possibly in regulating the core enzymatic function of TsaD.</text>
</comment>
<dbReference type="InterPro" id="IPR016181">
    <property type="entry name" value="Acyl_CoA_acyltransferase"/>
</dbReference>
<keyword evidence="6" id="KW-0479">Metal-binding</keyword>
<evidence type="ECO:0000313" key="13">
    <source>
        <dbReference type="EMBL" id="MEX5717228.1"/>
    </source>
</evidence>
<proteinExistence type="inferred from homology"/>
<feature type="domain" description="N-acetyltransferase" evidence="12">
    <location>
        <begin position="188"/>
        <end position="344"/>
    </location>
</feature>
<dbReference type="InterPro" id="IPR027417">
    <property type="entry name" value="P-loop_NTPase"/>
</dbReference>
<evidence type="ECO:0000256" key="6">
    <source>
        <dbReference type="ARBA" id="ARBA00022723"/>
    </source>
</evidence>
<dbReference type="Pfam" id="PF02367">
    <property type="entry name" value="TsaE"/>
    <property type="match status" value="1"/>
</dbReference>
<dbReference type="Gene3D" id="3.40.630.30">
    <property type="match status" value="1"/>
</dbReference>
<comment type="similarity">
    <text evidence="2">Belongs to the TsaE family.</text>
</comment>
<dbReference type="InterPro" id="IPR000182">
    <property type="entry name" value="GNAT_dom"/>
</dbReference>
<evidence type="ECO:0000256" key="11">
    <source>
        <dbReference type="ARBA" id="ARBA00032441"/>
    </source>
</evidence>
<dbReference type="SUPFAM" id="SSF55729">
    <property type="entry name" value="Acyl-CoA N-acyltransferases (Nat)"/>
    <property type="match status" value="1"/>
</dbReference>
<name>A0ABV3XAU1_9ACTN</name>
<keyword evidence="8" id="KW-0067">ATP-binding</keyword>
<dbReference type="PROSITE" id="PS51186">
    <property type="entry name" value="GNAT"/>
    <property type="match status" value="1"/>
</dbReference>
<evidence type="ECO:0000256" key="1">
    <source>
        <dbReference type="ARBA" id="ARBA00004496"/>
    </source>
</evidence>
<keyword evidence="4" id="KW-0963">Cytoplasm</keyword>
<keyword evidence="5" id="KW-0819">tRNA processing</keyword>
<comment type="caution">
    <text evidence="13">The sequence shown here is derived from an EMBL/GenBank/DDBJ whole genome shotgun (WGS) entry which is preliminary data.</text>
</comment>
<dbReference type="RefSeq" id="WP_369202858.1">
    <property type="nucleotide sequence ID" value="NZ_JBFNXQ010000004.1"/>
</dbReference>
<evidence type="ECO:0000256" key="9">
    <source>
        <dbReference type="ARBA" id="ARBA00022842"/>
    </source>
</evidence>
<dbReference type="InterPro" id="IPR003442">
    <property type="entry name" value="T6A_TsaE"/>
</dbReference>
<keyword evidence="7" id="KW-0547">Nucleotide-binding</keyword>
<keyword evidence="14" id="KW-1185">Reference proteome</keyword>
<sequence>MRRDHVLPTPEDTRALGAALAAVVGPGDLVVLTGPLGAGKTALTQGLGAALGVTEPVTSPTFVIARVHRGGRLPLVHVDAYRLASVADVDDLDLDASTEESVTVVEWGAGLVERLADEHLEVRLDRRDDDVRTAVLVPHGPGWEQRLTGHPARAPAPHGSVTASVAAVSVPAAPPAAPRVEVVALSGPVFAALADGDLAAANAAAPVPLPPSFADPEWAPVWRVRAQQVAADPGAAGWVTGVVWDPDRRLAVGRAGFHGPPDARGTVEIGYAVVPEHQRRGYARAALAALVDRARREPGVRVVRVSIAPSNAASRAVALPFGFREVGEEVDEVDGVEIVYELDL</sequence>